<comment type="caution">
    <text evidence="2">The sequence shown here is derived from an EMBL/GenBank/DDBJ whole genome shotgun (WGS) entry which is preliminary data.</text>
</comment>
<name>A0ABW1PDD1_9PSEU</name>
<dbReference type="Proteomes" id="UP001596220">
    <property type="component" value="Unassembled WGS sequence"/>
</dbReference>
<dbReference type="InterPro" id="IPR051411">
    <property type="entry name" value="Polyketide_trans_af380"/>
</dbReference>
<proteinExistence type="predicted"/>
<dbReference type="Pfam" id="PF12146">
    <property type="entry name" value="Hydrolase_4"/>
    <property type="match status" value="1"/>
</dbReference>
<dbReference type="InterPro" id="IPR029058">
    <property type="entry name" value="AB_hydrolase_fold"/>
</dbReference>
<dbReference type="Gene3D" id="1.10.10.800">
    <property type="match status" value="1"/>
</dbReference>
<protein>
    <submittedName>
        <fullName evidence="2">Alpha/beta hydrolase</fullName>
    </submittedName>
</protein>
<reference evidence="3" key="1">
    <citation type="journal article" date="2019" name="Int. J. Syst. Evol. Microbiol.">
        <title>The Global Catalogue of Microorganisms (GCM) 10K type strain sequencing project: providing services to taxonomists for standard genome sequencing and annotation.</title>
        <authorList>
            <consortium name="The Broad Institute Genomics Platform"/>
            <consortium name="The Broad Institute Genome Sequencing Center for Infectious Disease"/>
            <person name="Wu L."/>
            <person name="Ma J."/>
        </authorList>
    </citation>
    <scope>NUCLEOTIDE SEQUENCE [LARGE SCALE GENOMIC DNA]</scope>
    <source>
        <strain evidence="3">CGMCC 4.7246</strain>
    </source>
</reference>
<organism evidence="2 3">
    <name type="scientific">Saccharothrix lopnurensis</name>
    <dbReference type="NCBI Taxonomy" id="1670621"/>
    <lineage>
        <taxon>Bacteria</taxon>
        <taxon>Bacillati</taxon>
        <taxon>Actinomycetota</taxon>
        <taxon>Actinomycetes</taxon>
        <taxon>Pseudonocardiales</taxon>
        <taxon>Pseudonocardiaceae</taxon>
        <taxon>Saccharothrix</taxon>
    </lineage>
</organism>
<dbReference type="PANTHER" id="PTHR47751">
    <property type="entry name" value="SUPERFAMILY HYDROLASE, PUTATIVE (AFU_ORTHOLOGUE AFUA_2G16580)-RELATED"/>
    <property type="match status" value="1"/>
</dbReference>
<accession>A0ABW1PDD1</accession>
<dbReference type="Gene3D" id="3.40.50.1820">
    <property type="entry name" value="alpha/beta hydrolase"/>
    <property type="match status" value="1"/>
</dbReference>
<keyword evidence="2" id="KW-0378">Hydrolase</keyword>
<dbReference type="GO" id="GO:0016787">
    <property type="term" value="F:hydrolase activity"/>
    <property type="evidence" value="ECO:0007669"/>
    <property type="project" value="UniProtKB-KW"/>
</dbReference>
<dbReference type="EMBL" id="JBHSQO010000045">
    <property type="protein sequence ID" value="MFC6093564.1"/>
    <property type="molecule type" value="Genomic_DNA"/>
</dbReference>
<evidence type="ECO:0000313" key="3">
    <source>
        <dbReference type="Proteomes" id="UP001596220"/>
    </source>
</evidence>
<sequence>MRYSTQVERVVFRSGGDLLVGDLHRPVGADPGAAVVVAGSWTTVKEQMAGGYARGLAARGLAALAFDFRGFGESGGEPRDLESPERKVEDLREAVGALVASTGSDAVGLLGVCAGAGYTAVAAAEDERVRSLALVAPWLHDEGLVEAVYGADGVRARIRAGEEAAREHGRTGRTAYVPVVSETGEAAAMHGRCDYYVDADRGAVPEWPNRFAVMAWPGWLRFDPISWASRITVPVLVVHSDDAAIPEGVRKFRAGLSGPSELRWLSGTQYDFYDREPVFTEALNAVADHFRDVPSRIL</sequence>
<dbReference type="PANTHER" id="PTHR47751:SF1">
    <property type="entry name" value="SUPERFAMILY HYDROLASE, PUTATIVE (AFU_ORTHOLOGUE AFUA_2G16580)-RELATED"/>
    <property type="match status" value="1"/>
</dbReference>
<gene>
    <name evidence="2" type="ORF">ACFP3R_30200</name>
</gene>
<feature type="domain" description="Serine aminopeptidase S33" evidence="1">
    <location>
        <begin position="52"/>
        <end position="141"/>
    </location>
</feature>
<evidence type="ECO:0000313" key="2">
    <source>
        <dbReference type="EMBL" id="MFC6093564.1"/>
    </source>
</evidence>
<dbReference type="SUPFAM" id="SSF53474">
    <property type="entry name" value="alpha/beta-Hydrolases"/>
    <property type="match status" value="1"/>
</dbReference>
<evidence type="ECO:0000259" key="1">
    <source>
        <dbReference type="Pfam" id="PF12146"/>
    </source>
</evidence>
<keyword evidence="3" id="KW-1185">Reference proteome</keyword>
<dbReference type="RefSeq" id="WP_380640887.1">
    <property type="nucleotide sequence ID" value="NZ_JBHSQO010000045.1"/>
</dbReference>
<dbReference type="InterPro" id="IPR022742">
    <property type="entry name" value="Hydrolase_4"/>
</dbReference>